<dbReference type="AlphaFoldDB" id="A0AAD4PCS4"/>
<sequence>MSSNSSALQTLSPEPHSPFSWTQTDDQKAGRRDSSTSGLNSTDYWNFSQHLANTTLLNARSLEMCTEILGCETGTYIDPITDKCLQTPRERQCSATIRPWKTREICKKIKHVSSFPPPLTSISSGYGIKVQAHRGGGRLVITAFTSNSGNSGRIHFKSERENGRLRLFLHKDYGRKSEQELVENIKENGGKVGCSFKCGDGSGSNKLTSLPICVAFS</sequence>
<dbReference type="PANTHER" id="PTHR33155">
    <property type="entry name" value="FANTASTIC FOUR-LIKE PROTEIN (DUF3049)"/>
    <property type="match status" value="1"/>
</dbReference>
<evidence type="ECO:0000256" key="2">
    <source>
        <dbReference type="SAM" id="MobiDB-lite"/>
    </source>
</evidence>
<reference evidence="4 5" key="1">
    <citation type="journal article" date="2021" name="Nat. Commun.">
        <title>Incipient diploidization of the medicinal plant Perilla within 10,000 years.</title>
        <authorList>
            <person name="Zhang Y."/>
            <person name="Shen Q."/>
            <person name="Leng L."/>
            <person name="Zhang D."/>
            <person name="Chen S."/>
            <person name="Shi Y."/>
            <person name="Ning Z."/>
            <person name="Chen S."/>
        </authorList>
    </citation>
    <scope>NUCLEOTIDE SEQUENCE [LARGE SCALE GENOMIC DNA]</scope>
    <source>
        <strain evidence="5">cv. PC099</strain>
    </source>
</reference>
<comment type="caution">
    <text evidence="4">The sequence shown here is derived from an EMBL/GenBank/DDBJ whole genome shotgun (WGS) entry which is preliminary data.</text>
</comment>
<feature type="compositionally biased region" description="Basic and acidic residues" evidence="2">
    <location>
        <begin position="25"/>
        <end position="34"/>
    </location>
</feature>
<comment type="similarity">
    <text evidence="1">Belongs to the fantastic four family.</text>
</comment>
<evidence type="ECO:0000259" key="3">
    <source>
        <dbReference type="Pfam" id="PF11250"/>
    </source>
</evidence>
<dbReference type="InterPro" id="IPR021410">
    <property type="entry name" value="FAF"/>
</dbReference>
<feature type="region of interest" description="Disordered" evidence="2">
    <location>
        <begin position="1"/>
        <end position="37"/>
    </location>
</feature>
<dbReference type="InterPro" id="IPR046431">
    <property type="entry name" value="FAF_dom"/>
</dbReference>
<keyword evidence="5" id="KW-1185">Reference proteome</keyword>
<dbReference type="EMBL" id="SDAM02000049">
    <property type="protein sequence ID" value="KAH6834521.1"/>
    <property type="molecule type" value="Genomic_DNA"/>
</dbReference>
<evidence type="ECO:0000313" key="5">
    <source>
        <dbReference type="Proteomes" id="UP001190926"/>
    </source>
</evidence>
<organism evidence="4 5">
    <name type="scientific">Perilla frutescens var. hirtella</name>
    <name type="common">Perilla citriodora</name>
    <name type="synonym">Perilla setoyensis</name>
    <dbReference type="NCBI Taxonomy" id="608512"/>
    <lineage>
        <taxon>Eukaryota</taxon>
        <taxon>Viridiplantae</taxon>
        <taxon>Streptophyta</taxon>
        <taxon>Embryophyta</taxon>
        <taxon>Tracheophyta</taxon>
        <taxon>Spermatophyta</taxon>
        <taxon>Magnoliopsida</taxon>
        <taxon>eudicotyledons</taxon>
        <taxon>Gunneridae</taxon>
        <taxon>Pentapetalae</taxon>
        <taxon>asterids</taxon>
        <taxon>lamiids</taxon>
        <taxon>Lamiales</taxon>
        <taxon>Lamiaceae</taxon>
        <taxon>Nepetoideae</taxon>
        <taxon>Elsholtzieae</taxon>
        <taxon>Perilla</taxon>
    </lineage>
</organism>
<dbReference type="Pfam" id="PF11250">
    <property type="entry name" value="FAF"/>
    <property type="match status" value="1"/>
</dbReference>
<proteinExistence type="inferred from homology"/>
<name>A0AAD4PCS4_PERFH</name>
<gene>
    <name evidence="4" type="ORF">C2S53_004131</name>
</gene>
<feature type="compositionally biased region" description="Polar residues" evidence="2">
    <location>
        <begin position="1"/>
        <end position="12"/>
    </location>
</feature>
<dbReference type="Proteomes" id="UP001190926">
    <property type="component" value="Unassembled WGS sequence"/>
</dbReference>
<feature type="domain" description="FAF" evidence="3">
    <location>
        <begin position="114"/>
        <end position="169"/>
    </location>
</feature>
<accession>A0AAD4PCS4</accession>
<protein>
    <recommendedName>
        <fullName evidence="3">FAF domain-containing protein</fullName>
    </recommendedName>
</protein>
<evidence type="ECO:0000256" key="1">
    <source>
        <dbReference type="ARBA" id="ARBA00008690"/>
    </source>
</evidence>
<evidence type="ECO:0000313" key="4">
    <source>
        <dbReference type="EMBL" id="KAH6834521.1"/>
    </source>
</evidence>
<dbReference type="PANTHER" id="PTHR33155:SF8">
    <property type="entry name" value="PROTEIN FANTASTIC FOUR 1"/>
    <property type="match status" value="1"/>
</dbReference>